<dbReference type="PANTHER" id="PTHR43586:SF8">
    <property type="entry name" value="CYSTEINE DESULFURASE 1, CHLOROPLASTIC"/>
    <property type="match status" value="1"/>
</dbReference>
<gene>
    <name evidence="10" type="ORF">ISS97_12465</name>
</gene>
<evidence type="ECO:0000313" key="10">
    <source>
        <dbReference type="EMBL" id="MFK2918081.1"/>
    </source>
</evidence>
<dbReference type="InterPro" id="IPR010970">
    <property type="entry name" value="Cys_dSase_SufS"/>
</dbReference>
<dbReference type="Gene3D" id="3.90.1150.10">
    <property type="entry name" value="Aspartate Aminotransferase, domain 1"/>
    <property type="match status" value="1"/>
</dbReference>
<dbReference type="InterPro" id="IPR000192">
    <property type="entry name" value="Aminotrans_V_dom"/>
</dbReference>
<dbReference type="InterPro" id="IPR015422">
    <property type="entry name" value="PyrdxlP-dep_Trfase_small"/>
</dbReference>
<comment type="function">
    <text evidence="2 8">Catalyzes the removal of elemental sulfur and selenium atoms from L-cysteine, L-cystine, L-selenocysteine, and L-selenocystine to produce L-alanine.</text>
</comment>
<dbReference type="InterPro" id="IPR020578">
    <property type="entry name" value="Aminotrans_V_PyrdxlP_BS"/>
</dbReference>
<dbReference type="InterPro" id="IPR015421">
    <property type="entry name" value="PyrdxlP-dep_Trfase_major"/>
</dbReference>
<dbReference type="Pfam" id="PF00266">
    <property type="entry name" value="Aminotran_5"/>
    <property type="match status" value="1"/>
</dbReference>
<dbReference type="Gene3D" id="3.40.640.10">
    <property type="entry name" value="Type I PLP-dependent aspartate aminotransferase-like (Major domain)"/>
    <property type="match status" value="1"/>
</dbReference>
<dbReference type="EC" id="2.8.1.7" evidence="8"/>
<name>A0ABW8K7D2_9GAMM</name>
<dbReference type="CDD" id="cd06453">
    <property type="entry name" value="SufS_like"/>
    <property type="match status" value="1"/>
</dbReference>
<evidence type="ECO:0000256" key="3">
    <source>
        <dbReference type="ARBA" id="ARBA00010447"/>
    </source>
</evidence>
<dbReference type="InterPro" id="IPR016454">
    <property type="entry name" value="Cysteine_dSase"/>
</dbReference>
<comment type="catalytic activity">
    <reaction evidence="6 8">
        <text>(sulfur carrier)-H + L-cysteine = (sulfur carrier)-SH + L-alanine</text>
        <dbReference type="Rhea" id="RHEA:43892"/>
        <dbReference type="Rhea" id="RHEA-COMP:14737"/>
        <dbReference type="Rhea" id="RHEA-COMP:14739"/>
        <dbReference type="ChEBI" id="CHEBI:29917"/>
        <dbReference type="ChEBI" id="CHEBI:35235"/>
        <dbReference type="ChEBI" id="CHEBI:57972"/>
        <dbReference type="ChEBI" id="CHEBI:64428"/>
        <dbReference type="EC" id="2.8.1.7"/>
    </reaction>
</comment>
<evidence type="ECO:0000256" key="2">
    <source>
        <dbReference type="ARBA" id="ARBA00002824"/>
    </source>
</evidence>
<keyword evidence="11" id="KW-1185">Reference proteome</keyword>
<protein>
    <recommendedName>
        <fullName evidence="8">Cysteine desulfurase</fullName>
        <ecNumber evidence="8">2.8.1.7</ecNumber>
    </recommendedName>
</protein>
<evidence type="ECO:0000256" key="5">
    <source>
        <dbReference type="ARBA" id="ARBA00022898"/>
    </source>
</evidence>
<comment type="similarity">
    <text evidence="3 8">Belongs to the class-V pyridoxal-phosphate-dependent aminotransferase family. Csd subfamily.</text>
</comment>
<dbReference type="InterPro" id="IPR015424">
    <property type="entry name" value="PyrdxlP-dep_Trfase"/>
</dbReference>
<reference evidence="10 11" key="1">
    <citation type="submission" date="2020-10" db="EMBL/GenBank/DDBJ databases">
        <title>Phylogeny of dyella-like bacteria.</title>
        <authorList>
            <person name="Fu J."/>
        </authorList>
    </citation>
    <scope>NUCLEOTIDE SEQUENCE [LARGE SCALE GENOMIC DNA]</scope>
    <source>
        <strain evidence="10 11">BB4</strain>
    </source>
</reference>
<proteinExistence type="inferred from homology"/>
<evidence type="ECO:0000259" key="9">
    <source>
        <dbReference type="Pfam" id="PF00266"/>
    </source>
</evidence>
<dbReference type="RefSeq" id="WP_379983836.1">
    <property type="nucleotide sequence ID" value="NZ_JADIKD010000011.1"/>
</dbReference>
<evidence type="ECO:0000313" key="11">
    <source>
        <dbReference type="Proteomes" id="UP001620408"/>
    </source>
</evidence>
<evidence type="ECO:0000256" key="7">
    <source>
        <dbReference type="RuleBase" id="RU004504"/>
    </source>
</evidence>
<dbReference type="EMBL" id="JADIKD010000011">
    <property type="protein sequence ID" value="MFK2918081.1"/>
    <property type="molecule type" value="Genomic_DNA"/>
</dbReference>
<evidence type="ECO:0000256" key="4">
    <source>
        <dbReference type="ARBA" id="ARBA00022679"/>
    </source>
</evidence>
<feature type="domain" description="Aminotransferase class V" evidence="9">
    <location>
        <begin position="33"/>
        <end position="402"/>
    </location>
</feature>
<organism evidence="10 11">
    <name type="scientific">Dyella koreensis</name>
    <dbReference type="NCBI Taxonomy" id="311235"/>
    <lineage>
        <taxon>Bacteria</taxon>
        <taxon>Pseudomonadati</taxon>
        <taxon>Pseudomonadota</taxon>
        <taxon>Gammaproteobacteria</taxon>
        <taxon>Lysobacterales</taxon>
        <taxon>Rhodanobacteraceae</taxon>
        <taxon>Dyella</taxon>
    </lineage>
</organism>
<evidence type="ECO:0000256" key="6">
    <source>
        <dbReference type="ARBA" id="ARBA00050776"/>
    </source>
</evidence>
<accession>A0ABW8K7D2</accession>
<dbReference type="SUPFAM" id="SSF53383">
    <property type="entry name" value="PLP-dependent transferases"/>
    <property type="match status" value="1"/>
</dbReference>
<keyword evidence="5 8" id="KW-0663">Pyridoxal phosphate</keyword>
<dbReference type="PANTHER" id="PTHR43586">
    <property type="entry name" value="CYSTEINE DESULFURASE"/>
    <property type="match status" value="1"/>
</dbReference>
<evidence type="ECO:0000256" key="1">
    <source>
        <dbReference type="ARBA" id="ARBA00001933"/>
    </source>
</evidence>
<dbReference type="PIRSF" id="PIRSF005572">
    <property type="entry name" value="NifS"/>
    <property type="match status" value="1"/>
</dbReference>
<dbReference type="NCBIfam" id="TIGR01979">
    <property type="entry name" value="sufS"/>
    <property type="match status" value="1"/>
</dbReference>
<evidence type="ECO:0000256" key="8">
    <source>
        <dbReference type="RuleBase" id="RU004506"/>
    </source>
</evidence>
<comment type="caution">
    <text evidence="10">The sequence shown here is derived from an EMBL/GenBank/DDBJ whole genome shotgun (WGS) entry which is preliminary data.</text>
</comment>
<dbReference type="Proteomes" id="UP001620408">
    <property type="component" value="Unassembled WGS sequence"/>
</dbReference>
<keyword evidence="4 8" id="KW-0808">Transferase</keyword>
<sequence length="414" mass="45370">MNAQAQLPTVFDVQRVRADFPLLARTVHDKPLIYFDNANTSQKPLSVIEAVDDHYRLHNANVSRAVHQLGEEATAAYEGARDKLARFINATSRNELVLTSGTTQAANLVAYSYALPKLQPGDAIVTTVMEHHANIVPWQIIAQRSGATVKAAPIDQRGELIVEEFVKLLTPEVKLACVTHVSNVLGTVNPVRELARECRKRGIPLLVDGSQAVPHRPVDVQALGCDFYMLTGHKMLAPTGTGALWARKELLQAMPPFFGGGEMIREVSFDGTTFAEPPHRFEAGTPNIAGFAGLSAAIDYYDSIGFEAIHAWEQQLLAYATDRLREVPGLRLFGEAKEKEPVISFLIEGAQATDLATLLDLQGVAVRSGHHCAHPLMKFYGVPATLRASLAFYNTREEVDAFVTALLKVRTLLM</sequence>
<dbReference type="PROSITE" id="PS00595">
    <property type="entry name" value="AA_TRANSFER_CLASS_5"/>
    <property type="match status" value="1"/>
</dbReference>
<comment type="cofactor">
    <cofactor evidence="1 7">
        <name>pyridoxal 5'-phosphate</name>
        <dbReference type="ChEBI" id="CHEBI:597326"/>
    </cofactor>
</comment>